<dbReference type="EMBL" id="GEEE01013874">
    <property type="protein sequence ID" value="JAP49351.1"/>
    <property type="molecule type" value="Transcribed_RNA"/>
</dbReference>
<dbReference type="PANTHER" id="PTHR23055">
    <property type="entry name" value="CALCIUM BINDING PROTEINS"/>
    <property type="match status" value="1"/>
</dbReference>
<proteinExistence type="inferred from homology"/>
<dbReference type="FunFam" id="1.10.238.10:FF:000009">
    <property type="entry name" value="Visinin-like protein 1"/>
    <property type="match status" value="1"/>
</dbReference>
<comment type="similarity">
    <text evidence="1">Belongs to the recoverin family.</text>
</comment>
<feature type="domain" description="EF-hand" evidence="5">
    <location>
        <begin position="174"/>
        <end position="209"/>
    </location>
</feature>
<dbReference type="InterPro" id="IPR002048">
    <property type="entry name" value="EF_hand_dom"/>
</dbReference>
<evidence type="ECO:0000256" key="2">
    <source>
        <dbReference type="ARBA" id="ARBA00022723"/>
    </source>
</evidence>
<protein>
    <submittedName>
        <fullName evidence="6">Calsenilin</fullName>
    </submittedName>
</protein>
<dbReference type="SUPFAM" id="SSF47473">
    <property type="entry name" value="EF-hand"/>
    <property type="match status" value="1"/>
</dbReference>
<name>A0A0X3PBL2_SCHSO</name>
<gene>
    <name evidence="6" type="primary">CSEN</name>
    <name evidence="7" type="ORF">TR156703</name>
</gene>
<dbReference type="EMBL" id="GEEE01017283">
    <property type="protein sequence ID" value="JAP45942.1"/>
    <property type="molecule type" value="Transcribed_RNA"/>
</dbReference>
<dbReference type="PRINTS" id="PR00450">
    <property type="entry name" value="RECOVERIN"/>
</dbReference>
<reference evidence="7" key="1">
    <citation type="submission" date="2016-01" db="EMBL/GenBank/DDBJ databases">
        <title>Reference transcriptome for the parasite Schistocephalus solidus: insights into the molecular evolution of parasitism.</title>
        <authorList>
            <person name="Hebert F.O."/>
            <person name="Grambauer S."/>
            <person name="Barber I."/>
            <person name="Landry C.R."/>
            <person name="Aubin-Horth N."/>
        </authorList>
    </citation>
    <scope>NUCLEOTIDE SEQUENCE</scope>
</reference>
<dbReference type="CDD" id="cd00051">
    <property type="entry name" value="EFh"/>
    <property type="match status" value="2"/>
</dbReference>
<dbReference type="AlphaFoldDB" id="A0A0X3PBL2"/>
<sequence length="220" mass="25627">MPFITKGGFHSAILNWRERTRKRSDTDLEDVEANYFRQKPVSIQTLLKCTQFTRRELQIIYRGFKQDCPTGQLTEDVFKVIYGKFFPQGDASMYAHFVFRTFDHCNMGKLSFEQLVRCLSSLIHGSTNTKLMWIFHLYDIDGDGVITRTEMLKMIHSIYDLLGKHTDPPYDDNTLKDHMESVFQRLDLNQDGILTPDEFLMACQNDPNICEALGCLQTYL</sequence>
<evidence type="ECO:0000256" key="3">
    <source>
        <dbReference type="ARBA" id="ARBA00022737"/>
    </source>
</evidence>
<dbReference type="PROSITE" id="PS00018">
    <property type="entry name" value="EF_HAND_1"/>
    <property type="match status" value="2"/>
</dbReference>
<dbReference type="SMART" id="SM00054">
    <property type="entry name" value="EFh"/>
    <property type="match status" value="3"/>
</dbReference>
<dbReference type="Gene3D" id="1.10.238.10">
    <property type="entry name" value="EF-hand"/>
    <property type="match status" value="1"/>
</dbReference>
<evidence type="ECO:0000313" key="6">
    <source>
        <dbReference type="EMBL" id="JAP45942.1"/>
    </source>
</evidence>
<dbReference type="InterPro" id="IPR018247">
    <property type="entry name" value="EF_Hand_1_Ca_BS"/>
</dbReference>
<keyword evidence="4" id="KW-0106">Calcium</keyword>
<dbReference type="PROSITE" id="PS50222">
    <property type="entry name" value="EF_HAND_2"/>
    <property type="match status" value="2"/>
</dbReference>
<feature type="domain" description="EF-hand" evidence="5">
    <location>
        <begin position="126"/>
        <end position="161"/>
    </location>
</feature>
<dbReference type="InterPro" id="IPR011992">
    <property type="entry name" value="EF-hand-dom_pair"/>
</dbReference>
<dbReference type="GO" id="GO:0005509">
    <property type="term" value="F:calcium ion binding"/>
    <property type="evidence" value="ECO:0007669"/>
    <property type="project" value="InterPro"/>
</dbReference>
<dbReference type="Pfam" id="PF13499">
    <property type="entry name" value="EF-hand_7"/>
    <property type="match status" value="1"/>
</dbReference>
<organism evidence="7">
    <name type="scientific">Schistocephalus solidus</name>
    <name type="common">Tapeworm</name>
    <dbReference type="NCBI Taxonomy" id="70667"/>
    <lineage>
        <taxon>Eukaryota</taxon>
        <taxon>Metazoa</taxon>
        <taxon>Spiralia</taxon>
        <taxon>Lophotrochozoa</taxon>
        <taxon>Platyhelminthes</taxon>
        <taxon>Cestoda</taxon>
        <taxon>Eucestoda</taxon>
        <taxon>Diphyllobothriidea</taxon>
        <taxon>Diphyllobothriidae</taxon>
        <taxon>Schistocephalus</taxon>
    </lineage>
</organism>
<keyword evidence="2" id="KW-0479">Metal-binding</keyword>
<evidence type="ECO:0000256" key="4">
    <source>
        <dbReference type="ARBA" id="ARBA00022837"/>
    </source>
</evidence>
<dbReference type="InterPro" id="IPR028846">
    <property type="entry name" value="Recoverin"/>
</dbReference>
<evidence type="ECO:0000313" key="7">
    <source>
        <dbReference type="EMBL" id="JAP49351.1"/>
    </source>
</evidence>
<accession>A0A0X3PBL2</accession>
<evidence type="ECO:0000259" key="5">
    <source>
        <dbReference type="PROSITE" id="PS50222"/>
    </source>
</evidence>
<dbReference type="PANTHER" id="PTHR23055:SF167">
    <property type="entry name" value="EF-HAND DOMAIN-CONTAINING PROTEIN"/>
    <property type="match status" value="1"/>
</dbReference>
<keyword evidence="3" id="KW-0677">Repeat</keyword>
<evidence type="ECO:0000256" key="1">
    <source>
        <dbReference type="ARBA" id="ARBA00006049"/>
    </source>
</evidence>